<evidence type="ECO:0000313" key="2">
    <source>
        <dbReference type="EMBL" id="KKR41205.1"/>
    </source>
</evidence>
<keyword evidence="1" id="KW-1133">Transmembrane helix</keyword>
<gene>
    <name evidence="2" type="ORF">UT75_C0001G0109</name>
</gene>
<sequence length="181" mass="20339">MSDNINNNLSNKVMAQIKDGHTKMKPRWYFVLGSLSMIVGLASLFVLSTFFVSLITFSIRSHGPMAGIRLQNMLALFPWWALITAAIGLGISCLMLRTYDLSYKKNFLMIAAGFILGAILMGWFIDYSGLDNAWIERGPAAKIYKPYDAGQRMRGPGWKSVPNKIKKQEIIKDGQIKRSLD</sequence>
<comment type="caution">
    <text evidence="2">The sequence shown here is derived from an EMBL/GenBank/DDBJ whole genome shotgun (WGS) entry which is preliminary data.</text>
</comment>
<evidence type="ECO:0000256" key="1">
    <source>
        <dbReference type="SAM" id="Phobius"/>
    </source>
</evidence>
<protein>
    <submittedName>
        <fullName evidence="2">Uncharacterized protein</fullName>
    </submittedName>
</protein>
<keyword evidence="1" id="KW-0812">Transmembrane</keyword>
<feature type="transmembrane region" description="Helical" evidence="1">
    <location>
        <begin position="28"/>
        <end position="57"/>
    </location>
</feature>
<feature type="transmembrane region" description="Helical" evidence="1">
    <location>
        <begin position="107"/>
        <end position="125"/>
    </location>
</feature>
<dbReference type="AlphaFoldDB" id="A0A0G0T289"/>
<accession>A0A0G0T289</accession>
<dbReference type="Proteomes" id="UP000034072">
    <property type="component" value="Unassembled WGS sequence"/>
</dbReference>
<keyword evidence="1" id="KW-0472">Membrane</keyword>
<dbReference type="EMBL" id="LBXZ01000001">
    <property type="protein sequence ID" value="KKR41205.1"/>
    <property type="molecule type" value="Genomic_DNA"/>
</dbReference>
<name>A0A0G0T289_9BACT</name>
<feature type="transmembrane region" description="Helical" evidence="1">
    <location>
        <begin position="77"/>
        <end position="95"/>
    </location>
</feature>
<proteinExistence type="predicted"/>
<evidence type="ECO:0000313" key="3">
    <source>
        <dbReference type="Proteomes" id="UP000034072"/>
    </source>
</evidence>
<reference evidence="2 3" key="1">
    <citation type="journal article" date="2015" name="Nature">
        <title>rRNA introns, odd ribosomes, and small enigmatic genomes across a large radiation of phyla.</title>
        <authorList>
            <person name="Brown C.T."/>
            <person name="Hug L.A."/>
            <person name="Thomas B.C."/>
            <person name="Sharon I."/>
            <person name="Castelle C.J."/>
            <person name="Singh A."/>
            <person name="Wilkins M.J."/>
            <person name="Williams K.H."/>
            <person name="Banfield J.F."/>
        </authorList>
    </citation>
    <scope>NUCLEOTIDE SEQUENCE [LARGE SCALE GENOMIC DNA]</scope>
</reference>
<organism evidence="2 3">
    <name type="scientific">Candidatus Yanofskybacteria bacterium GW2011_GWE2_40_11</name>
    <dbReference type="NCBI Taxonomy" id="1619033"/>
    <lineage>
        <taxon>Bacteria</taxon>
        <taxon>Candidatus Yanofskyibacteriota</taxon>
    </lineage>
</organism>